<protein>
    <submittedName>
        <fullName evidence="1">Uncharacterized protein</fullName>
    </submittedName>
</protein>
<evidence type="ECO:0000313" key="1">
    <source>
        <dbReference type="EMBL" id="KAF6374203.1"/>
    </source>
</evidence>
<dbReference type="Proteomes" id="UP000558488">
    <property type="component" value="Unassembled WGS sequence"/>
</dbReference>
<name>A0A7J7ZIW5_PIPKU</name>
<accession>A0A7J7ZIW5</accession>
<comment type="caution">
    <text evidence="1">The sequence shown here is derived from an EMBL/GenBank/DDBJ whole genome shotgun (WGS) entry which is preliminary data.</text>
</comment>
<dbReference type="EMBL" id="JACAGB010000003">
    <property type="protein sequence ID" value="KAF6374203.1"/>
    <property type="molecule type" value="Genomic_DNA"/>
</dbReference>
<organism evidence="1 2">
    <name type="scientific">Pipistrellus kuhlii</name>
    <name type="common">Kuhl's pipistrelle</name>
    <dbReference type="NCBI Taxonomy" id="59472"/>
    <lineage>
        <taxon>Eukaryota</taxon>
        <taxon>Metazoa</taxon>
        <taxon>Chordata</taxon>
        <taxon>Craniata</taxon>
        <taxon>Vertebrata</taxon>
        <taxon>Euteleostomi</taxon>
        <taxon>Mammalia</taxon>
        <taxon>Eutheria</taxon>
        <taxon>Laurasiatheria</taxon>
        <taxon>Chiroptera</taxon>
        <taxon>Yangochiroptera</taxon>
        <taxon>Vespertilionidae</taxon>
        <taxon>Pipistrellus</taxon>
    </lineage>
</organism>
<keyword evidence="2" id="KW-1185">Reference proteome</keyword>
<reference evidence="1 2" key="1">
    <citation type="journal article" date="2020" name="Nature">
        <title>Six reference-quality genomes reveal evolution of bat adaptations.</title>
        <authorList>
            <person name="Jebb D."/>
            <person name="Huang Z."/>
            <person name="Pippel M."/>
            <person name="Hughes G.M."/>
            <person name="Lavrichenko K."/>
            <person name="Devanna P."/>
            <person name="Winkler S."/>
            <person name="Jermiin L.S."/>
            <person name="Skirmuntt E.C."/>
            <person name="Katzourakis A."/>
            <person name="Burkitt-Gray L."/>
            <person name="Ray D.A."/>
            <person name="Sullivan K.A.M."/>
            <person name="Roscito J.G."/>
            <person name="Kirilenko B.M."/>
            <person name="Davalos L.M."/>
            <person name="Corthals A.P."/>
            <person name="Power M.L."/>
            <person name="Jones G."/>
            <person name="Ransome R.D."/>
            <person name="Dechmann D.K.N."/>
            <person name="Locatelli A.G."/>
            <person name="Puechmaille S.J."/>
            <person name="Fedrigo O."/>
            <person name="Jarvis E.D."/>
            <person name="Hiller M."/>
            <person name="Vernes S.C."/>
            <person name="Myers E.W."/>
            <person name="Teeling E.C."/>
        </authorList>
    </citation>
    <scope>NUCLEOTIDE SEQUENCE [LARGE SCALE GENOMIC DNA]</scope>
    <source>
        <strain evidence="1">MPipKuh1</strain>
        <tissue evidence="1">Flight muscle</tissue>
    </source>
</reference>
<sequence length="191" mass="20561">MRGEQERSCGEVFFSHSRVPGLEGRQWEGAGCFILTLGGSILSHTHTSHQRGPGLGFLWEPCSPSSYQLPWIGHQPFATSPSGAHFTTVAFGPKLGGTCPHPFSPTPASLPDPCLPSQLLQSLYHPPPSWEVCRGASGCRGAEGCTGLTERPGELLCAPSHLVSFWPTSPWSQLFAGLLPQKQRVGCRSQE</sequence>
<dbReference type="AlphaFoldDB" id="A0A7J7ZIW5"/>
<evidence type="ECO:0000313" key="2">
    <source>
        <dbReference type="Proteomes" id="UP000558488"/>
    </source>
</evidence>
<proteinExistence type="predicted"/>
<gene>
    <name evidence="1" type="ORF">mPipKuh1_009439</name>
</gene>